<organism evidence="2 3">
    <name type="scientific">Ajellomyces dermatitidis (strain ER-3 / ATCC MYA-2586)</name>
    <name type="common">Blastomyces dermatitidis</name>
    <dbReference type="NCBI Taxonomy" id="559297"/>
    <lineage>
        <taxon>Eukaryota</taxon>
        <taxon>Fungi</taxon>
        <taxon>Dikarya</taxon>
        <taxon>Ascomycota</taxon>
        <taxon>Pezizomycotina</taxon>
        <taxon>Eurotiomycetes</taxon>
        <taxon>Eurotiomycetidae</taxon>
        <taxon>Onygenales</taxon>
        <taxon>Ajellomycetaceae</taxon>
        <taxon>Blastomyces</taxon>
    </lineage>
</organism>
<reference evidence="3" key="1">
    <citation type="journal article" date="2015" name="PLoS Genet.">
        <title>The dynamic genome and transcriptome of the human fungal pathogen Blastomyces and close relative Emmonsia.</title>
        <authorList>
            <person name="Munoz J.F."/>
            <person name="Gauthier G.M."/>
            <person name="Desjardins C.A."/>
            <person name="Gallo J.E."/>
            <person name="Holder J."/>
            <person name="Sullivan T.D."/>
            <person name="Marty A.J."/>
            <person name="Carmen J.C."/>
            <person name="Chen Z."/>
            <person name="Ding L."/>
            <person name="Gujja S."/>
            <person name="Magrini V."/>
            <person name="Misas E."/>
            <person name="Mitreva M."/>
            <person name="Priest M."/>
            <person name="Saif S."/>
            <person name="Whiston E.A."/>
            <person name="Young S."/>
            <person name="Zeng Q."/>
            <person name="Goldman W.E."/>
            <person name="Mardis E.R."/>
            <person name="Taylor J.W."/>
            <person name="McEwen J.G."/>
            <person name="Clay O.K."/>
            <person name="Klein B.S."/>
            <person name="Cuomo C.A."/>
        </authorList>
    </citation>
    <scope>NUCLEOTIDE SEQUENCE [LARGE SCALE GENOMIC DNA]</scope>
    <source>
        <strain evidence="3">ER-3 / ATCC MYA-2586</strain>
    </source>
</reference>
<protein>
    <submittedName>
        <fullName evidence="2">Uncharacterized protein</fullName>
    </submittedName>
</protein>
<evidence type="ECO:0000256" key="1">
    <source>
        <dbReference type="SAM" id="MobiDB-lite"/>
    </source>
</evidence>
<gene>
    <name evidence="2" type="ORF">BDCG_05502</name>
</gene>
<sequence length="414" mass="46488">MTASDFHRTFRVISGRKVGKPVYNKTKIMDYGPIQDGRRITELGKGIKRERQCSLYFEALNFFSWPELHSSSQSKYSRCKAGGGMCDLVQGFINGTKDGPARSTWGRSFIRDQPRYHPFILILKHSRNKNGMMGRRRHVSGEQSSQSIVPSFFLCASSRYFLSDGAIVGDLPLSLRELSLVLALQEWLAKQLARSTDISCRQNCRAHPSSAAVQWQAYASTYLSRLDFAPIIKRTSTSPYRLQATWYLATNPSPYPAAERHTLVSPCKFGVAASDLNFLPNESSQPTFQPSSQIAMEVRTCGRCYADSFLHMVGGKLVTLTVMFEVPQTDPLNGHALFLSHGSEWIVKLSNHLWALVGDPSSRRTNTRQQQQSSGRPDLASREGRKPIPVVSADDASLLMKRRSYISAPERQRQ</sequence>
<feature type="compositionally biased region" description="Low complexity" evidence="1">
    <location>
        <begin position="363"/>
        <end position="376"/>
    </location>
</feature>
<dbReference type="EMBL" id="EQ999977">
    <property type="protein sequence ID" value="EEQ90382.2"/>
    <property type="molecule type" value="Genomic_DNA"/>
</dbReference>
<feature type="region of interest" description="Disordered" evidence="1">
    <location>
        <begin position="361"/>
        <end position="392"/>
    </location>
</feature>
<dbReference type="RefSeq" id="XP_045277126.1">
    <property type="nucleotide sequence ID" value="XM_045421189.1"/>
</dbReference>
<proteinExistence type="predicted"/>
<name>A0ABP2F131_AJEDR</name>
<accession>A0ABP2F131</accession>
<dbReference type="Proteomes" id="UP000002039">
    <property type="component" value="Unassembled WGS sequence"/>
</dbReference>
<keyword evidence="3" id="KW-1185">Reference proteome</keyword>
<evidence type="ECO:0000313" key="3">
    <source>
        <dbReference type="Proteomes" id="UP000002039"/>
    </source>
</evidence>
<evidence type="ECO:0000313" key="2">
    <source>
        <dbReference type="EMBL" id="EEQ90382.2"/>
    </source>
</evidence>
<dbReference type="GeneID" id="69027510"/>